<proteinExistence type="predicted"/>
<evidence type="ECO:0000313" key="10">
    <source>
        <dbReference type="Proteomes" id="UP000250140"/>
    </source>
</evidence>
<feature type="region of interest" description="Disordered" evidence="6">
    <location>
        <begin position="1"/>
        <end position="32"/>
    </location>
</feature>
<dbReference type="OrthoDB" id="2533084at2759"/>
<evidence type="ECO:0000256" key="3">
    <source>
        <dbReference type="ARBA" id="ARBA00022692"/>
    </source>
</evidence>
<feature type="transmembrane region" description="Helical" evidence="7">
    <location>
        <begin position="195"/>
        <end position="215"/>
    </location>
</feature>
<dbReference type="PANTHER" id="PTHR23502">
    <property type="entry name" value="MAJOR FACILITATOR SUPERFAMILY"/>
    <property type="match status" value="1"/>
</dbReference>
<dbReference type="Gene3D" id="1.20.1250.20">
    <property type="entry name" value="MFS general substrate transporter like domains"/>
    <property type="match status" value="1"/>
</dbReference>
<keyword evidence="3 7" id="KW-0812">Transmembrane</keyword>
<dbReference type="Pfam" id="PF07690">
    <property type="entry name" value="MFS_1"/>
    <property type="match status" value="1"/>
</dbReference>
<dbReference type="InterPro" id="IPR011701">
    <property type="entry name" value="MFS"/>
</dbReference>
<evidence type="ECO:0000256" key="4">
    <source>
        <dbReference type="ARBA" id="ARBA00022989"/>
    </source>
</evidence>
<feature type="transmembrane region" description="Helical" evidence="7">
    <location>
        <begin position="221"/>
        <end position="239"/>
    </location>
</feature>
<dbReference type="AlphaFoldDB" id="A0A8E2F4R7"/>
<evidence type="ECO:0000259" key="8">
    <source>
        <dbReference type="PROSITE" id="PS50850"/>
    </source>
</evidence>
<sequence length="531" mass="58868">MIENKGLSSNSEEIPSANSSEDAEGSNEFQVQERSMKIRLLPHPTDDPRDPLNWTTRKKVRVLAVICFAVFSGIAAPLTGQLNLMQQAKLYHKTVFQMAYSSAAGTAGLASGGFFLAPLAHKFGKSSIIFWSLVGCFAAQIWAPCMTGRENYNAYVVSRFVSGFFGGLIPVLGPRILVDIFFLHQRGRAFTAFHMSLDFGTLVGPTFSAFISAKTNWPAEYWWSVALIAVSAICVFLFIEDTSYDRTPGAVNAKPAKTFLQNRLATFFFGTKVVRQKPWSSIIRMAAIPFRIAVTPVAVTMGGFALVSFGFYIAFNSLTPIWLQKPKRLGGYGFTVEDNAYFNMVHWIGLAFAITYSYSISDCLPLYLTARYGGTWKPEYRLHALWLPSFILSPLGLALTAIGLHYRLHWIILAFGSLFLTIGALTLLPVIVNYACESFIYHSAEASQVISLYRLAFGLSIPFFISGWVDTVGLGWVYGMMALFALFCFGFVILLIWKGHEIRSLSAKSLNMSEDGEKIVQTVGPRNTLHA</sequence>
<keyword evidence="2" id="KW-0813">Transport</keyword>
<feature type="domain" description="Major facilitator superfamily (MFS) profile" evidence="8">
    <location>
        <begin position="61"/>
        <end position="500"/>
    </location>
</feature>
<evidence type="ECO:0000256" key="7">
    <source>
        <dbReference type="SAM" id="Phobius"/>
    </source>
</evidence>
<protein>
    <submittedName>
        <fullName evidence="9">MFS general substrate transporter</fullName>
    </submittedName>
</protein>
<evidence type="ECO:0000256" key="5">
    <source>
        <dbReference type="ARBA" id="ARBA00023136"/>
    </source>
</evidence>
<feature type="transmembrane region" description="Helical" evidence="7">
    <location>
        <begin position="292"/>
        <end position="315"/>
    </location>
</feature>
<dbReference type="EMBL" id="KV749273">
    <property type="protein sequence ID" value="OCL10283.1"/>
    <property type="molecule type" value="Genomic_DNA"/>
</dbReference>
<feature type="transmembrane region" description="Helical" evidence="7">
    <location>
        <begin position="98"/>
        <end position="120"/>
    </location>
</feature>
<dbReference type="PROSITE" id="PS50850">
    <property type="entry name" value="MFS"/>
    <property type="match status" value="1"/>
</dbReference>
<keyword evidence="5 7" id="KW-0472">Membrane</keyword>
<feature type="transmembrane region" description="Helical" evidence="7">
    <location>
        <begin position="127"/>
        <end position="143"/>
    </location>
</feature>
<dbReference type="GO" id="GO:0022857">
    <property type="term" value="F:transmembrane transporter activity"/>
    <property type="evidence" value="ECO:0007669"/>
    <property type="project" value="InterPro"/>
</dbReference>
<dbReference type="GO" id="GO:0005886">
    <property type="term" value="C:plasma membrane"/>
    <property type="evidence" value="ECO:0007669"/>
    <property type="project" value="TreeGrafter"/>
</dbReference>
<comment type="subcellular location">
    <subcellularLocation>
        <location evidence="1">Membrane</location>
        <topology evidence="1">Multi-pass membrane protein</topology>
    </subcellularLocation>
</comment>
<dbReference type="SUPFAM" id="SSF103473">
    <property type="entry name" value="MFS general substrate transporter"/>
    <property type="match status" value="1"/>
</dbReference>
<feature type="compositionally biased region" description="Polar residues" evidence="6">
    <location>
        <begin position="1"/>
        <end position="20"/>
    </location>
</feature>
<dbReference type="InterPro" id="IPR020846">
    <property type="entry name" value="MFS_dom"/>
</dbReference>
<dbReference type="PANTHER" id="PTHR23502:SF132">
    <property type="entry name" value="POLYAMINE TRANSPORTER 2-RELATED"/>
    <property type="match status" value="1"/>
</dbReference>
<feature type="transmembrane region" description="Helical" evidence="7">
    <location>
        <begin position="410"/>
        <end position="432"/>
    </location>
</feature>
<dbReference type="InterPro" id="IPR036259">
    <property type="entry name" value="MFS_trans_sf"/>
</dbReference>
<keyword evidence="4 7" id="KW-1133">Transmembrane helix</keyword>
<evidence type="ECO:0000256" key="1">
    <source>
        <dbReference type="ARBA" id="ARBA00004141"/>
    </source>
</evidence>
<feature type="transmembrane region" description="Helical" evidence="7">
    <location>
        <begin position="347"/>
        <end position="370"/>
    </location>
</feature>
<reference evidence="9 10" key="1">
    <citation type="journal article" date="2016" name="Nat. Commun.">
        <title>Ectomycorrhizal ecology is imprinted in the genome of the dominant symbiotic fungus Cenococcum geophilum.</title>
        <authorList>
            <consortium name="DOE Joint Genome Institute"/>
            <person name="Peter M."/>
            <person name="Kohler A."/>
            <person name="Ohm R.A."/>
            <person name="Kuo A."/>
            <person name="Krutzmann J."/>
            <person name="Morin E."/>
            <person name="Arend M."/>
            <person name="Barry K.W."/>
            <person name="Binder M."/>
            <person name="Choi C."/>
            <person name="Clum A."/>
            <person name="Copeland A."/>
            <person name="Grisel N."/>
            <person name="Haridas S."/>
            <person name="Kipfer T."/>
            <person name="LaButti K."/>
            <person name="Lindquist E."/>
            <person name="Lipzen A."/>
            <person name="Maire R."/>
            <person name="Meier B."/>
            <person name="Mihaltcheva S."/>
            <person name="Molinier V."/>
            <person name="Murat C."/>
            <person name="Poggeler S."/>
            <person name="Quandt C.A."/>
            <person name="Sperisen C."/>
            <person name="Tritt A."/>
            <person name="Tisserant E."/>
            <person name="Crous P.W."/>
            <person name="Henrissat B."/>
            <person name="Nehls U."/>
            <person name="Egli S."/>
            <person name="Spatafora J.W."/>
            <person name="Grigoriev I.V."/>
            <person name="Martin F.M."/>
        </authorList>
    </citation>
    <scope>NUCLEOTIDE SEQUENCE [LARGE SCALE GENOMIC DNA]</scope>
    <source>
        <strain evidence="9 10">CBS 207.34</strain>
    </source>
</reference>
<feature type="transmembrane region" description="Helical" evidence="7">
    <location>
        <begin position="60"/>
        <end position="78"/>
    </location>
</feature>
<feature type="transmembrane region" description="Helical" evidence="7">
    <location>
        <begin position="475"/>
        <end position="497"/>
    </location>
</feature>
<feature type="transmembrane region" description="Helical" evidence="7">
    <location>
        <begin position="452"/>
        <end position="469"/>
    </location>
</feature>
<evidence type="ECO:0000256" key="2">
    <source>
        <dbReference type="ARBA" id="ARBA00022448"/>
    </source>
</evidence>
<name>A0A8E2F4R7_9PEZI</name>
<feature type="transmembrane region" description="Helical" evidence="7">
    <location>
        <begin position="382"/>
        <end position="404"/>
    </location>
</feature>
<dbReference type="Proteomes" id="UP000250140">
    <property type="component" value="Unassembled WGS sequence"/>
</dbReference>
<keyword evidence="10" id="KW-1185">Reference proteome</keyword>
<evidence type="ECO:0000313" key="9">
    <source>
        <dbReference type="EMBL" id="OCL10283.1"/>
    </source>
</evidence>
<organism evidence="9 10">
    <name type="scientific">Glonium stellatum</name>
    <dbReference type="NCBI Taxonomy" id="574774"/>
    <lineage>
        <taxon>Eukaryota</taxon>
        <taxon>Fungi</taxon>
        <taxon>Dikarya</taxon>
        <taxon>Ascomycota</taxon>
        <taxon>Pezizomycotina</taxon>
        <taxon>Dothideomycetes</taxon>
        <taxon>Pleosporomycetidae</taxon>
        <taxon>Gloniales</taxon>
        <taxon>Gloniaceae</taxon>
        <taxon>Glonium</taxon>
    </lineage>
</organism>
<feature type="transmembrane region" description="Helical" evidence="7">
    <location>
        <begin position="163"/>
        <end position="183"/>
    </location>
</feature>
<evidence type="ECO:0000256" key="6">
    <source>
        <dbReference type="SAM" id="MobiDB-lite"/>
    </source>
</evidence>
<gene>
    <name evidence="9" type="ORF">AOQ84DRAFT_402069</name>
</gene>
<accession>A0A8E2F4R7</accession>